<gene>
    <name evidence="10" type="ORF">G9U51_13105</name>
</gene>
<name>A0A967E9T0_9MICO</name>
<dbReference type="Gene3D" id="1.10.3720.10">
    <property type="entry name" value="MetI-like"/>
    <property type="match status" value="1"/>
</dbReference>
<reference evidence="10" key="1">
    <citation type="submission" date="2020-03" db="EMBL/GenBank/DDBJ databases">
        <title>Draft sequencing of Calidifontibacter sp. DB0510.</title>
        <authorList>
            <person name="Kim D.-U."/>
        </authorList>
    </citation>
    <scope>NUCLEOTIDE SEQUENCE</scope>
    <source>
        <strain evidence="10">DB0510</strain>
    </source>
</reference>
<feature type="domain" description="ABC transmembrane type-1" evidence="9">
    <location>
        <begin position="108"/>
        <end position="288"/>
    </location>
</feature>
<comment type="caution">
    <text evidence="10">The sequence shown here is derived from an EMBL/GenBank/DDBJ whole genome shotgun (WGS) entry which is preliminary data.</text>
</comment>
<dbReference type="SUPFAM" id="SSF161098">
    <property type="entry name" value="MetI-like"/>
    <property type="match status" value="1"/>
</dbReference>
<dbReference type="GO" id="GO:0010438">
    <property type="term" value="P:cellular response to sulfur starvation"/>
    <property type="evidence" value="ECO:0007669"/>
    <property type="project" value="TreeGrafter"/>
</dbReference>
<dbReference type="Pfam" id="PF00528">
    <property type="entry name" value="BPD_transp_1"/>
    <property type="match status" value="1"/>
</dbReference>
<dbReference type="InterPro" id="IPR035906">
    <property type="entry name" value="MetI-like_sf"/>
</dbReference>
<evidence type="ECO:0000256" key="2">
    <source>
        <dbReference type="ARBA" id="ARBA00022448"/>
    </source>
</evidence>
<dbReference type="PANTHER" id="PTHR30151:SF25">
    <property type="entry name" value="TAURINE TRANSPORT SYSTEM PERMEASE PROTEIN TAUC"/>
    <property type="match status" value="1"/>
</dbReference>
<evidence type="ECO:0000256" key="1">
    <source>
        <dbReference type="ARBA" id="ARBA00004651"/>
    </source>
</evidence>
<sequence>MSSTPTTTAAPPAGPSKAALAEQRTVDRERRARRRAAAQRYGIRIASLVVVLLLWWLVTAAGWIKPLYLPSPGAVWDAFVRANSIHPVSEGSSRLVAGEQGYYLWQHLLASLQRMAIGVGCAILLAPLLGFLMATIKPIGLIVEPYLNFLRALPPLGYIGILIVWFGIGDLSKVWLLFLAAFPPITMATINGVRSVRADRINAVKSLGGNFLDVWRYVILPSTAPDILNGIRIAIGFAWTTVVAAELNAGNPGIGYLAYISGTELQTPLTIACIIVIGIAAILLDLLVKGIENLVVPWRGKA</sequence>
<dbReference type="PANTHER" id="PTHR30151">
    <property type="entry name" value="ALKANE SULFONATE ABC TRANSPORTER-RELATED, MEMBRANE SUBUNIT"/>
    <property type="match status" value="1"/>
</dbReference>
<evidence type="ECO:0000256" key="4">
    <source>
        <dbReference type="ARBA" id="ARBA00022692"/>
    </source>
</evidence>
<dbReference type="InterPro" id="IPR000515">
    <property type="entry name" value="MetI-like"/>
</dbReference>
<keyword evidence="11" id="KW-1185">Reference proteome</keyword>
<feature type="transmembrane region" description="Helical" evidence="7">
    <location>
        <begin position="115"/>
        <end position="136"/>
    </location>
</feature>
<keyword evidence="2 7" id="KW-0813">Transport</keyword>
<organism evidence="10 11">
    <name type="scientific">Metallococcus carri</name>
    <dbReference type="NCBI Taxonomy" id="1656884"/>
    <lineage>
        <taxon>Bacteria</taxon>
        <taxon>Bacillati</taxon>
        <taxon>Actinomycetota</taxon>
        <taxon>Actinomycetes</taxon>
        <taxon>Micrococcales</taxon>
        <taxon>Dermacoccaceae</taxon>
        <taxon>Metallococcus</taxon>
    </lineage>
</organism>
<dbReference type="EMBL" id="JAAOIV010000010">
    <property type="protein sequence ID" value="NHN56717.1"/>
    <property type="molecule type" value="Genomic_DNA"/>
</dbReference>
<feature type="transmembrane region" description="Helical" evidence="7">
    <location>
        <begin position="269"/>
        <end position="288"/>
    </location>
</feature>
<comment type="subcellular location">
    <subcellularLocation>
        <location evidence="1 7">Cell membrane</location>
        <topology evidence="1 7">Multi-pass membrane protein</topology>
    </subcellularLocation>
</comment>
<keyword evidence="5 7" id="KW-1133">Transmembrane helix</keyword>
<evidence type="ECO:0000256" key="8">
    <source>
        <dbReference type="SAM" id="MobiDB-lite"/>
    </source>
</evidence>
<dbReference type="RefSeq" id="WP_166197385.1">
    <property type="nucleotide sequence ID" value="NZ_JAAOIV010000010.1"/>
</dbReference>
<comment type="similarity">
    <text evidence="7">Belongs to the binding-protein-dependent transport system permease family.</text>
</comment>
<feature type="transmembrane region" description="Helical" evidence="7">
    <location>
        <begin position="148"/>
        <end position="168"/>
    </location>
</feature>
<dbReference type="PROSITE" id="PS50928">
    <property type="entry name" value="ABC_TM1"/>
    <property type="match status" value="1"/>
</dbReference>
<evidence type="ECO:0000313" key="11">
    <source>
        <dbReference type="Proteomes" id="UP000744769"/>
    </source>
</evidence>
<feature type="compositionally biased region" description="Low complexity" evidence="8">
    <location>
        <begin position="1"/>
        <end position="21"/>
    </location>
</feature>
<evidence type="ECO:0000259" key="9">
    <source>
        <dbReference type="PROSITE" id="PS50928"/>
    </source>
</evidence>
<evidence type="ECO:0000256" key="7">
    <source>
        <dbReference type="RuleBase" id="RU363032"/>
    </source>
</evidence>
<feature type="transmembrane region" description="Helical" evidence="7">
    <location>
        <begin position="41"/>
        <end position="64"/>
    </location>
</feature>
<accession>A0A967E9T0</accession>
<dbReference type="Proteomes" id="UP000744769">
    <property type="component" value="Unassembled WGS sequence"/>
</dbReference>
<keyword evidence="6 7" id="KW-0472">Membrane</keyword>
<dbReference type="AlphaFoldDB" id="A0A967E9T0"/>
<keyword evidence="4 7" id="KW-0812">Transmembrane</keyword>
<evidence type="ECO:0000256" key="6">
    <source>
        <dbReference type="ARBA" id="ARBA00023136"/>
    </source>
</evidence>
<dbReference type="CDD" id="cd06261">
    <property type="entry name" value="TM_PBP2"/>
    <property type="match status" value="1"/>
</dbReference>
<keyword evidence="3" id="KW-1003">Cell membrane</keyword>
<evidence type="ECO:0000256" key="5">
    <source>
        <dbReference type="ARBA" id="ARBA00022989"/>
    </source>
</evidence>
<protein>
    <submittedName>
        <fullName evidence="10">ABC transporter permease</fullName>
    </submittedName>
</protein>
<evidence type="ECO:0000256" key="3">
    <source>
        <dbReference type="ARBA" id="ARBA00022475"/>
    </source>
</evidence>
<proteinExistence type="inferred from homology"/>
<dbReference type="GO" id="GO:0005886">
    <property type="term" value="C:plasma membrane"/>
    <property type="evidence" value="ECO:0007669"/>
    <property type="project" value="UniProtKB-SubCell"/>
</dbReference>
<evidence type="ECO:0000313" key="10">
    <source>
        <dbReference type="EMBL" id="NHN56717.1"/>
    </source>
</evidence>
<feature type="transmembrane region" description="Helical" evidence="7">
    <location>
        <begin position="174"/>
        <end position="193"/>
    </location>
</feature>
<dbReference type="GO" id="GO:0055085">
    <property type="term" value="P:transmembrane transport"/>
    <property type="evidence" value="ECO:0007669"/>
    <property type="project" value="InterPro"/>
</dbReference>
<feature type="region of interest" description="Disordered" evidence="8">
    <location>
        <begin position="1"/>
        <end position="27"/>
    </location>
</feature>